<sequence>MCPAAPAPVRLSRLPVESTLLTPPWKGVNIEELPEKKCRISGFQTTNVTSFSSMHIPLQTDVQVAIDDGMVVADVSSGGSPVCWDDIGIPLECMLDDKNWTQVGLLQSVTRFVEDEENPSMSECDDITTLMFAIFSDNTLAESLENRAVEVFTWSRKCFSSPH</sequence>
<dbReference type="AlphaFoldDB" id="A0A0D8XXR1"/>
<name>A0A0D8XXR1_DICVI</name>
<reference evidence="2" key="2">
    <citation type="journal article" date="2016" name="Sci. Rep.">
        <title>Dictyocaulus viviparus genome, variome and transcriptome elucidate lungworm biology and support future intervention.</title>
        <authorList>
            <person name="McNulty S.N."/>
            <person name="Strube C."/>
            <person name="Rosa B.A."/>
            <person name="Martin J.C."/>
            <person name="Tyagi R."/>
            <person name="Choi Y.J."/>
            <person name="Wang Q."/>
            <person name="Hallsworth Pepin K."/>
            <person name="Zhang X."/>
            <person name="Ozersky P."/>
            <person name="Wilson R.K."/>
            <person name="Sternberg P.W."/>
            <person name="Gasser R.B."/>
            <person name="Mitreva M."/>
        </authorList>
    </citation>
    <scope>NUCLEOTIDE SEQUENCE [LARGE SCALE GENOMIC DNA]</scope>
    <source>
        <strain evidence="2">HannoverDv2000</strain>
    </source>
</reference>
<dbReference type="EMBL" id="KN716319">
    <property type="protein sequence ID" value="KJH47141.1"/>
    <property type="molecule type" value="Genomic_DNA"/>
</dbReference>
<proteinExistence type="predicted"/>
<keyword evidence="2" id="KW-1185">Reference proteome</keyword>
<gene>
    <name evidence="1" type="ORF">DICVIV_06792</name>
</gene>
<protein>
    <submittedName>
        <fullName evidence="1">Uncharacterized protein</fullName>
    </submittedName>
</protein>
<dbReference type="Proteomes" id="UP000053766">
    <property type="component" value="Unassembled WGS sequence"/>
</dbReference>
<evidence type="ECO:0000313" key="2">
    <source>
        <dbReference type="Proteomes" id="UP000053766"/>
    </source>
</evidence>
<dbReference type="SUPFAM" id="SSF50494">
    <property type="entry name" value="Trypsin-like serine proteases"/>
    <property type="match status" value="1"/>
</dbReference>
<dbReference type="OrthoDB" id="5858510at2759"/>
<reference evidence="1 2" key="1">
    <citation type="submission" date="2013-11" db="EMBL/GenBank/DDBJ databases">
        <title>Draft genome of the bovine lungworm Dictyocaulus viviparus.</title>
        <authorList>
            <person name="Mitreva M."/>
        </authorList>
    </citation>
    <scope>NUCLEOTIDE SEQUENCE [LARGE SCALE GENOMIC DNA]</scope>
    <source>
        <strain evidence="1 2">HannoverDv2000</strain>
    </source>
</reference>
<dbReference type="STRING" id="29172.A0A0D8XXR1"/>
<organism evidence="1 2">
    <name type="scientific">Dictyocaulus viviparus</name>
    <name type="common">Bovine lungworm</name>
    <dbReference type="NCBI Taxonomy" id="29172"/>
    <lineage>
        <taxon>Eukaryota</taxon>
        <taxon>Metazoa</taxon>
        <taxon>Ecdysozoa</taxon>
        <taxon>Nematoda</taxon>
        <taxon>Chromadorea</taxon>
        <taxon>Rhabditida</taxon>
        <taxon>Rhabditina</taxon>
        <taxon>Rhabditomorpha</taxon>
        <taxon>Strongyloidea</taxon>
        <taxon>Metastrongylidae</taxon>
        <taxon>Dictyocaulus</taxon>
    </lineage>
</organism>
<dbReference type="InterPro" id="IPR009003">
    <property type="entry name" value="Peptidase_S1_PA"/>
</dbReference>
<evidence type="ECO:0000313" key="1">
    <source>
        <dbReference type="EMBL" id="KJH47141.1"/>
    </source>
</evidence>
<accession>A0A0D8XXR1</accession>